<feature type="domain" description="TM2" evidence="6">
    <location>
        <begin position="9"/>
        <end position="58"/>
    </location>
</feature>
<dbReference type="AlphaFoldDB" id="A0A921GGW6"/>
<evidence type="ECO:0000313" key="7">
    <source>
        <dbReference type="EMBL" id="HJF46041.1"/>
    </source>
</evidence>
<reference evidence="7" key="1">
    <citation type="journal article" date="2021" name="PeerJ">
        <title>Extensive microbial diversity within the chicken gut microbiome revealed by metagenomics and culture.</title>
        <authorList>
            <person name="Gilroy R."/>
            <person name="Ravi A."/>
            <person name="Getino M."/>
            <person name="Pursley I."/>
            <person name="Horton D.L."/>
            <person name="Alikhan N.F."/>
            <person name="Baker D."/>
            <person name="Gharbi K."/>
            <person name="Hall N."/>
            <person name="Watson M."/>
            <person name="Adriaenssens E.M."/>
            <person name="Foster-Nyarko E."/>
            <person name="Jarju S."/>
            <person name="Secka A."/>
            <person name="Antonio M."/>
            <person name="Oren A."/>
            <person name="Chaudhuri R.R."/>
            <person name="La Ragione R."/>
            <person name="Hildebrand F."/>
            <person name="Pallen M.J."/>
        </authorList>
    </citation>
    <scope>NUCLEOTIDE SEQUENCE</scope>
    <source>
        <strain evidence="7">CHK124-7917</strain>
    </source>
</reference>
<accession>A0A921GGW6</accession>
<feature type="transmembrane region" description="Helical" evidence="5">
    <location>
        <begin position="12"/>
        <end position="31"/>
    </location>
</feature>
<dbReference type="EMBL" id="DYWQ01000152">
    <property type="protein sequence ID" value="HJF46041.1"/>
    <property type="molecule type" value="Genomic_DNA"/>
</dbReference>
<keyword evidence="2 5" id="KW-0812">Transmembrane</keyword>
<comment type="caution">
    <text evidence="7">The sequence shown here is derived from an EMBL/GenBank/DDBJ whole genome shotgun (WGS) entry which is preliminary data.</text>
</comment>
<feature type="transmembrane region" description="Helical" evidence="5">
    <location>
        <begin position="38"/>
        <end position="61"/>
    </location>
</feature>
<organism evidence="7 8">
    <name type="scientific">Thermophilibacter provencensis</name>
    <dbReference type="NCBI Taxonomy" id="1852386"/>
    <lineage>
        <taxon>Bacteria</taxon>
        <taxon>Bacillati</taxon>
        <taxon>Actinomycetota</taxon>
        <taxon>Coriobacteriia</taxon>
        <taxon>Coriobacteriales</taxon>
        <taxon>Atopobiaceae</taxon>
        <taxon>Thermophilibacter</taxon>
    </lineage>
</organism>
<evidence type="ECO:0000256" key="5">
    <source>
        <dbReference type="SAM" id="Phobius"/>
    </source>
</evidence>
<proteinExistence type="predicted"/>
<keyword evidence="3 5" id="KW-1133">Transmembrane helix</keyword>
<evidence type="ECO:0000256" key="2">
    <source>
        <dbReference type="ARBA" id="ARBA00022692"/>
    </source>
</evidence>
<reference evidence="7" key="2">
    <citation type="submission" date="2021-09" db="EMBL/GenBank/DDBJ databases">
        <authorList>
            <person name="Gilroy R."/>
        </authorList>
    </citation>
    <scope>NUCLEOTIDE SEQUENCE</scope>
    <source>
        <strain evidence="7">CHK124-7917</strain>
    </source>
</reference>
<sequence>MTVQNGKVVNKVAYVLLALFLGGLGIHKFYAGKTGMGILYLVFCWTFIPAIVALVEAIIAITKPADANGNIVI</sequence>
<protein>
    <submittedName>
        <fullName evidence="7">NINE protein</fullName>
    </submittedName>
</protein>
<comment type="subcellular location">
    <subcellularLocation>
        <location evidence="1">Membrane</location>
        <topology evidence="1">Multi-pass membrane protein</topology>
    </subcellularLocation>
</comment>
<dbReference type="Proteomes" id="UP000697330">
    <property type="component" value="Unassembled WGS sequence"/>
</dbReference>
<evidence type="ECO:0000313" key="8">
    <source>
        <dbReference type="Proteomes" id="UP000697330"/>
    </source>
</evidence>
<keyword evidence="4 5" id="KW-0472">Membrane</keyword>
<dbReference type="Pfam" id="PF05154">
    <property type="entry name" value="TM2"/>
    <property type="match status" value="1"/>
</dbReference>
<evidence type="ECO:0000256" key="4">
    <source>
        <dbReference type="ARBA" id="ARBA00023136"/>
    </source>
</evidence>
<name>A0A921GGW6_9ACTN</name>
<evidence type="ECO:0000256" key="1">
    <source>
        <dbReference type="ARBA" id="ARBA00004141"/>
    </source>
</evidence>
<evidence type="ECO:0000256" key="3">
    <source>
        <dbReference type="ARBA" id="ARBA00022989"/>
    </source>
</evidence>
<gene>
    <name evidence="7" type="ORF">K8U72_09720</name>
</gene>
<dbReference type="InterPro" id="IPR007829">
    <property type="entry name" value="TM2"/>
</dbReference>
<dbReference type="GO" id="GO:0016020">
    <property type="term" value="C:membrane"/>
    <property type="evidence" value="ECO:0007669"/>
    <property type="project" value="UniProtKB-SubCell"/>
</dbReference>
<evidence type="ECO:0000259" key="6">
    <source>
        <dbReference type="Pfam" id="PF05154"/>
    </source>
</evidence>